<evidence type="ECO:0000256" key="2">
    <source>
        <dbReference type="SAM" id="Phobius"/>
    </source>
</evidence>
<organism evidence="3 4">
    <name type="scientific">Metamycoplasma faucium</name>
    <dbReference type="NCBI Taxonomy" id="56142"/>
    <lineage>
        <taxon>Bacteria</taxon>
        <taxon>Bacillati</taxon>
        <taxon>Mycoplasmatota</taxon>
        <taxon>Mycoplasmoidales</taxon>
        <taxon>Metamycoplasmataceae</taxon>
        <taxon>Metamycoplasma</taxon>
    </lineage>
</organism>
<keyword evidence="2" id="KW-0812">Transmembrane</keyword>
<evidence type="ECO:0000313" key="4">
    <source>
        <dbReference type="Proteomes" id="UP001622612"/>
    </source>
</evidence>
<sequence>MNKKFFWRILFIFIPIFVALIALFSWIFTTKFSNGYRPSIFNYESYLSPKIIKKIKQNYNYKEFKEINEFSQALNAERAIAGVGSDFQAAQLIIDNKIKKLDFTQIYGNGANDWNKRKLLYRQEIVEHMLKFDKLIYNKIKNKQVKNPKAKILNATEYDIDGDNKPDHFYEYIVPYYSQDKGIAYTLNKDFRQHLDTKNLESKLKNKNLDWDEIINILKEHHYKRFGWTNAYYDNLMLGSIYAKNKNYNYFDETNYKKAIDDFVNFVEKTSKHSIKNTEYNYFTNDGLELVNHLIEPKEKRSDASILYNGDALDAYYSKDNFANSKEGMIRFIRPKNNYLLMDGWVVSKTLNNEQTNKFLNVLRENIYSLNNVNSSYDNLLKKLTLNFFNELRKNITNQDIKNEINRLENENNLTKEEAFQQVNKFINLLESNDIQNEDEILNFRNAGLFESIFSKTFSNSNIGEILNFDYISYTPTDNITFKFIEKWYFRNDQKALDIYRQPKENNDYKLLTYPIIDSNLRTKIASYYYEKTKS</sequence>
<protein>
    <recommendedName>
        <fullName evidence="5">Spermidine/putrescine transport system substrate-binding protein</fullName>
    </recommendedName>
</protein>
<evidence type="ECO:0000256" key="1">
    <source>
        <dbReference type="SAM" id="Coils"/>
    </source>
</evidence>
<feature type="coiled-coil region" evidence="1">
    <location>
        <begin position="391"/>
        <end position="425"/>
    </location>
</feature>
<reference evidence="3" key="1">
    <citation type="submission" date="2021-11" db="EMBL/GenBank/DDBJ databases">
        <title>The first genome sequence of unculturable Mycoplasma faucium obtained by de novo assembly of metagenomic reads.</title>
        <authorList>
            <person name="Sabat A.J."/>
            <person name="Bathoorn E."/>
            <person name="Akkerboom V."/>
            <person name="Friedrich A.W."/>
        </authorList>
    </citation>
    <scope>NUCLEOTIDE SEQUENCE [LARGE SCALE GENOMIC DNA]</scope>
    <source>
        <strain evidence="3">UMCG-MFM1</strain>
    </source>
</reference>
<keyword evidence="2" id="KW-1133">Transmembrane helix</keyword>
<dbReference type="RefSeq" id="WP_405311665.1">
    <property type="nucleotide sequence ID" value="NZ_CP088155.1"/>
</dbReference>
<evidence type="ECO:0008006" key="5">
    <source>
        <dbReference type="Google" id="ProtNLM"/>
    </source>
</evidence>
<name>A0ABZ2TLG2_9BACT</name>
<keyword evidence="2" id="KW-0472">Membrane</keyword>
<dbReference type="EMBL" id="CP088155">
    <property type="protein sequence ID" value="WYM97295.1"/>
    <property type="molecule type" value="Genomic_DNA"/>
</dbReference>
<accession>A0ABZ2TLG2</accession>
<evidence type="ECO:0000313" key="3">
    <source>
        <dbReference type="EMBL" id="WYM97295.1"/>
    </source>
</evidence>
<keyword evidence="1" id="KW-0175">Coiled coil</keyword>
<dbReference type="Proteomes" id="UP001622612">
    <property type="component" value="Chromosome"/>
</dbReference>
<gene>
    <name evidence="3" type="ORF">LQ356_00145</name>
</gene>
<feature type="transmembrane region" description="Helical" evidence="2">
    <location>
        <begin position="7"/>
        <end position="28"/>
    </location>
</feature>
<keyword evidence="4" id="KW-1185">Reference proteome</keyword>
<proteinExistence type="predicted"/>